<proteinExistence type="predicted"/>
<accession>A0A450VM05</accession>
<sequence>MNIDAVAMMREIRGDLLTWNFRHINNAQTRGAITRIIQHHGFVCPVLCSPEELGGMDYA</sequence>
<evidence type="ECO:0000313" key="1">
    <source>
        <dbReference type="EMBL" id="VFJ43408.1"/>
    </source>
</evidence>
<dbReference type="AlphaFoldDB" id="A0A450VM05"/>
<evidence type="ECO:0000313" key="2">
    <source>
        <dbReference type="EMBL" id="VFJ43855.1"/>
    </source>
</evidence>
<name>A0A450VM05_9GAMM</name>
<protein>
    <submittedName>
        <fullName evidence="3">Uncharacterized protein</fullName>
    </submittedName>
</protein>
<gene>
    <name evidence="1" type="ORF">BECKFM1743A_GA0114220_100084</name>
    <name evidence="3" type="ORF">BECKFM1743B_GA0114221_1000425</name>
    <name evidence="2" type="ORF">BECKFM1743C_GA0114222_100046</name>
</gene>
<organism evidence="3">
    <name type="scientific">Candidatus Kentrum sp. FM</name>
    <dbReference type="NCBI Taxonomy" id="2126340"/>
    <lineage>
        <taxon>Bacteria</taxon>
        <taxon>Pseudomonadati</taxon>
        <taxon>Pseudomonadota</taxon>
        <taxon>Gammaproteobacteria</taxon>
        <taxon>Candidatus Kentrum</taxon>
    </lineage>
</organism>
<dbReference type="EMBL" id="CAADEZ010000008">
    <property type="protein sequence ID" value="VFJ43408.1"/>
    <property type="molecule type" value="Genomic_DNA"/>
</dbReference>
<dbReference type="EMBL" id="CAADFL010000004">
    <property type="protein sequence ID" value="VFK05771.1"/>
    <property type="molecule type" value="Genomic_DNA"/>
</dbReference>
<dbReference type="EMBL" id="CAADFA010000004">
    <property type="protein sequence ID" value="VFJ43855.1"/>
    <property type="molecule type" value="Genomic_DNA"/>
</dbReference>
<reference evidence="3" key="1">
    <citation type="submission" date="2019-02" db="EMBL/GenBank/DDBJ databases">
        <authorList>
            <person name="Gruber-Vodicka R. H."/>
            <person name="Seah K. B. B."/>
        </authorList>
    </citation>
    <scope>NUCLEOTIDE SEQUENCE</scope>
    <source>
        <strain evidence="1">BECK_BZ163</strain>
        <strain evidence="3">BECK_BZ164</strain>
        <strain evidence="2">BECK_BZ165</strain>
    </source>
</reference>
<evidence type="ECO:0000313" key="3">
    <source>
        <dbReference type="EMBL" id="VFK05771.1"/>
    </source>
</evidence>